<accession>A0A5C6ACP5</accession>
<comment type="caution">
    <text evidence="1">The sequence shown here is derived from an EMBL/GenBank/DDBJ whole genome shotgun (WGS) entry which is preliminary data.</text>
</comment>
<evidence type="ECO:0000313" key="1">
    <source>
        <dbReference type="EMBL" id="TWT97167.1"/>
    </source>
</evidence>
<dbReference type="AlphaFoldDB" id="A0A5C6ACP5"/>
<keyword evidence="2" id="KW-1185">Reference proteome</keyword>
<dbReference type="EMBL" id="SJPM01000004">
    <property type="protein sequence ID" value="TWT97167.1"/>
    <property type="molecule type" value="Genomic_DNA"/>
</dbReference>
<name>A0A5C6ACP5_9BACT</name>
<reference evidence="1 2" key="1">
    <citation type="submission" date="2019-02" db="EMBL/GenBank/DDBJ databases">
        <title>Deep-cultivation of Planctomycetes and their phenomic and genomic characterization uncovers novel biology.</title>
        <authorList>
            <person name="Wiegand S."/>
            <person name="Jogler M."/>
            <person name="Boedeker C."/>
            <person name="Pinto D."/>
            <person name="Vollmers J."/>
            <person name="Rivas-Marin E."/>
            <person name="Kohn T."/>
            <person name="Peeters S.H."/>
            <person name="Heuer A."/>
            <person name="Rast P."/>
            <person name="Oberbeckmann S."/>
            <person name="Bunk B."/>
            <person name="Jeske O."/>
            <person name="Meyerdierks A."/>
            <person name="Storesund J.E."/>
            <person name="Kallscheuer N."/>
            <person name="Luecker S."/>
            <person name="Lage O.M."/>
            <person name="Pohl T."/>
            <person name="Merkel B.J."/>
            <person name="Hornburger P."/>
            <person name="Mueller R.-W."/>
            <person name="Bruemmer F."/>
            <person name="Labrenz M."/>
            <person name="Spormann A.M."/>
            <person name="Op Den Camp H."/>
            <person name="Overmann J."/>
            <person name="Amann R."/>
            <person name="Jetten M.S.M."/>
            <person name="Mascher T."/>
            <person name="Medema M.H."/>
            <person name="Devos D.P."/>
            <person name="Kaster A.-K."/>
            <person name="Ovreas L."/>
            <person name="Rohde M."/>
            <person name="Galperin M.Y."/>
            <person name="Jogler C."/>
        </authorList>
    </citation>
    <scope>NUCLEOTIDE SEQUENCE [LARGE SCALE GENOMIC DNA]</scope>
    <source>
        <strain evidence="1 2">Pla100</strain>
    </source>
</reference>
<proteinExistence type="predicted"/>
<evidence type="ECO:0000313" key="2">
    <source>
        <dbReference type="Proteomes" id="UP000316213"/>
    </source>
</evidence>
<organism evidence="1 2">
    <name type="scientific">Neorhodopirellula pilleata</name>
    <dbReference type="NCBI Taxonomy" id="2714738"/>
    <lineage>
        <taxon>Bacteria</taxon>
        <taxon>Pseudomonadati</taxon>
        <taxon>Planctomycetota</taxon>
        <taxon>Planctomycetia</taxon>
        <taxon>Pirellulales</taxon>
        <taxon>Pirellulaceae</taxon>
        <taxon>Neorhodopirellula</taxon>
    </lineage>
</organism>
<sequence length="102" mass="10989">MHDAVSSNTRISALLELSEFLSLCGPKLFICLGANREVNSLLQTPGSLQGQAFVLAGSNASLDQSHEQLCLFELIQFASRRLVELIGTIQLKQLVGSLDGCL</sequence>
<dbReference type="Proteomes" id="UP000316213">
    <property type="component" value="Unassembled WGS sequence"/>
</dbReference>
<protein>
    <submittedName>
        <fullName evidence="1">Uncharacterized protein</fullName>
    </submittedName>
</protein>
<gene>
    <name evidence="1" type="ORF">Pla100_23160</name>
</gene>
<dbReference type="RefSeq" id="WP_146577815.1">
    <property type="nucleotide sequence ID" value="NZ_SJPM01000004.1"/>
</dbReference>